<feature type="chain" id="PRO_5031562475" evidence="2">
    <location>
        <begin position="31"/>
        <end position="152"/>
    </location>
</feature>
<reference evidence="3 4" key="1">
    <citation type="submission" date="2020-08" db="EMBL/GenBank/DDBJ databases">
        <title>Genomic Encyclopedia of Type Strains, Phase IV (KMG-IV): sequencing the most valuable type-strain genomes for metagenomic binning, comparative biology and taxonomic classification.</title>
        <authorList>
            <person name="Goeker M."/>
        </authorList>
    </citation>
    <scope>NUCLEOTIDE SEQUENCE [LARGE SCALE GENOMIC DNA]</scope>
    <source>
        <strain evidence="3 4">DSM 12706</strain>
    </source>
</reference>
<keyword evidence="4" id="KW-1185">Reference proteome</keyword>
<name>A0A7W7Z131_9BRAD</name>
<organism evidence="3 4">
    <name type="scientific">Rhodopseudomonas rhenobacensis</name>
    <dbReference type="NCBI Taxonomy" id="87461"/>
    <lineage>
        <taxon>Bacteria</taxon>
        <taxon>Pseudomonadati</taxon>
        <taxon>Pseudomonadota</taxon>
        <taxon>Alphaproteobacteria</taxon>
        <taxon>Hyphomicrobiales</taxon>
        <taxon>Nitrobacteraceae</taxon>
        <taxon>Rhodopseudomonas</taxon>
    </lineage>
</organism>
<comment type="caution">
    <text evidence="3">The sequence shown here is derived from an EMBL/GenBank/DDBJ whole genome shotgun (WGS) entry which is preliminary data.</text>
</comment>
<dbReference type="EMBL" id="JACHIH010000003">
    <property type="protein sequence ID" value="MBB5046046.1"/>
    <property type="molecule type" value="Genomic_DNA"/>
</dbReference>
<dbReference type="AlphaFoldDB" id="A0A7W7Z131"/>
<evidence type="ECO:0000256" key="2">
    <source>
        <dbReference type="SAM" id="SignalP"/>
    </source>
</evidence>
<sequence>MKSLATIRRLLAILMIAGLAMAPLSRPAMAEASTHGAMQAGMMMAAEQAVAVDAHHMSAVEMAADTAMASIEMASAEMASEMPCCPSQAPAPSGCDKCVAMISCMSSGFVAMPIALLQPAFVLPGNALPRHTDARADGMGHSPPEYPPRTLV</sequence>
<dbReference type="RefSeq" id="WP_184254512.1">
    <property type="nucleotide sequence ID" value="NZ_JACHIH010000003.1"/>
</dbReference>
<feature type="region of interest" description="Disordered" evidence="1">
    <location>
        <begin position="133"/>
        <end position="152"/>
    </location>
</feature>
<proteinExistence type="predicted"/>
<dbReference type="Proteomes" id="UP000542353">
    <property type="component" value="Unassembled WGS sequence"/>
</dbReference>
<gene>
    <name evidence="3" type="ORF">HNR60_000788</name>
</gene>
<protein>
    <submittedName>
        <fullName evidence="3">Uncharacterized protein</fullName>
    </submittedName>
</protein>
<feature type="signal peptide" evidence="2">
    <location>
        <begin position="1"/>
        <end position="30"/>
    </location>
</feature>
<evidence type="ECO:0000313" key="3">
    <source>
        <dbReference type="EMBL" id="MBB5046046.1"/>
    </source>
</evidence>
<accession>A0A7W7Z131</accession>
<evidence type="ECO:0000256" key="1">
    <source>
        <dbReference type="SAM" id="MobiDB-lite"/>
    </source>
</evidence>
<keyword evidence="2" id="KW-0732">Signal</keyword>
<evidence type="ECO:0000313" key="4">
    <source>
        <dbReference type="Proteomes" id="UP000542353"/>
    </source>
</evidence>